<feature type="binding site" evidence="14">
    <location>
        <position position="138"/>
    </location>
    <ligand>
        <name>L-threonine</name>
        <dbReference type="ChEBI" id="CHEBI:57926"/>
    </ligand>
</feature>
<dbReference type="GO" id="GO:0008033">
    <property type="term" value="P:tRNA processing"/>
    <property type="evidence" value="ECO:0007669"/>
    <property type="project" value="UniProtKB-KW"/>
</dbReference>
<feature type="binding site" evidence="14">
    <location>
        <position position="148"/>
    </location>
    <ligand>
        <name>ATP</name>
        <dbReference type="ChEBI" id="CHEBI:30616"/>
    </ligand>
</feature>
<dbReference type="Proteomes" id="UP000541810">
    <property type="component" value="Unassembled WGS sequence"/>
</dbReference>
<dbReference type="PANTHER" id="PTHR17490">
    <property type="entry name" value="SUA5"/>
    <property type="match status" value="1"/>
</dbReference>
<dbReference type="NCBIfam" id="TIGR00057">
    <property type="entry name" value="L-threonylcarbamoyladenylate synthase"/>
    <property type="match status" value="1"/>
</dbReference>
<feature type="binding site" evidence="14">
    <location>
        <position position="118"/>
    </location>
    <ligand>
        <name>ATP</name>
        <dbReference type="ChEBI" id="CHEBI:30616"/>
    </ligand>
</feature>
<dbReference type="EC" id="2.7.7.87" evidence="3 13"/>
<dbReference type="InterPro" id="IPR006070">
    <property type="entry name" value="Sua5-like_dom"/>
</dbReference>
<feature type="binding site" evidence="14">
    <location>
        <position position="49"/>
    </location>
    <ligand>
        <name>ATP</name>
        <dbReference type="ChEBI" id="CHEBI:30616"/>
    </ligand>
</feature>
<proteinExistence type="inferred from homology"/>
<comment type="subcellular location">
    <subcellularLocation>
        <location evidence="1 13">Cytoplasm</location>
    </subcellularLocation>
</comment>
<dbReference type="InterPro" id="IPR038385">
    <property type="entry name" value="Sua5/YwlC_C"/>
</dbReference>
<comment type="catalytic activity">
    <reaction evidence="12 13">
        <text>L-threonine + hydrogencarbonate + ATP = L-threonylcarbamoyladenylate + diphosphate + H2O</text>
        <dbReference type="Rhea" id="RHEA:36407"/>
        <dbReference type="ChEBI" id="CHEBI:15377"/>
        <dbReference type="ChEBI" id="CHEBI:17544"/>
        <dbReference type="ChEBI" id="CHEBI:30616"/>
        <dbReference type="ChEBI" id="CHEBI:33019"/>
        <dbReference type="ChEBI" id="CHEBI:57926"/>
        <dbReference type="ChEBI" id="CHEBI:73682"/>
        <dbReference type="EC" id="2.7.7.87"/>
    </reaction>
</comment>
<sequence>MASEQEIEDAGQLLRDGGIVAMPTETVYGLAAHALDADAVAKVFAAKARPSFDPLIVHVPDADTAWSLVAIDQLHDGLHGLPEVLTQAFWPGPLTMVLPKREFIPGIVTSGLQTVGVRVPAHPVAQQLLEAAGVPLAAPSANTFGGISPTRAEHVTVECDAVLDGGPCETGVESTVVGFDADASASGVVVLRLGGTSVEAIEAVVGGAVAVAKPGEKIASPGMLDRHYAPRTPLRLVDRIEDLDPASLGNQRVGLLSLRGEQGRGMGFAAAEVLSPSADLVVAAAQLFEAMHRLDRAGLDLIVAQRVPDRGLGRAINDRLRRAATA</sequence>
<dbReference type="RefSeq" id="WP_184677416.1">
    <property type="nucleotide sequence ID" value="NZ_JACHGY010000001.1"/>
</dbReference>
<dbReference type="GO" id="GO:0005524">
    <property type="term" value="F:ATP binding"/>
    <property type="evidence" value="ECO:0007669"/>
    <property type="project" value="UniProtKB-UniRule"/>
</dbReference>
<keyword evidence="8 13" id="KW-0548">Nucleotidyltransferase</keyword>
<evidence type="ECO:0000313" key="16">
    <source>
        <dbReference type="EMBL" id="MBB6429856.1"/>
    </source>
</evidence>
<evidence type="ECO:0000256" key="4">
    <source>
        <dbReference type="ARBA" id="ARBA00015492"/>
    </source>
</evidence>
<dbReference type="InterPro" id="IPR050156">
    <property type="entry name" value="TC-AMP_synthase_SUA5"/>
</dbReference>
<evidence type="ECO:0000256" key="1">
    <source>
        <dbReference type="ARBA" id="ARBA00004496"/>
    </source>
</evidence>
<dbReference type="GO" id="GO:0005737">
    <property type="term" value="C:cytoplasm"/>
    <property type="evidence" value="ECO:0007669"/>
    <property type="project" value="UniProtKB-SubCell"/>
</dbReference>
<dbReference type="InterPro" id="IPR010923">
    <property type="entry name" value="T(6)A37_SUA5"/>
</dbReference>
<feature type="binding site" evidence="14">
    <location>
        <position position="114"/>
    </location>
    <ligand>
        <name>ATP</name>
        <dbReference type="ChEBI" id="CHEBI:30616"/>
    </ligand>
</feature>
<evidence type="ECO:0000256" key="6">
    <source>
        <dbReference type="ARBA" id="ARBA00022679"/>
    </source>
</evidence>
<keyword evidence="5 13" id="KW-0963">Cytoplasm</keyword>
<keyword evidence="9 13" id="KW-0547">Nucleotide-binding</keyword>
<dbReference type="PIRSF" id="PIRSF004930">
    <property type="entry name" value="Tln_factor_SUA5"/>
    <property type="match status" value="1"/>
</dbReference>
<accession>A0A7X0LKP5</accession>
<dbReference type="GO" id="GO:0061710">
    <property type="term" value="F:L-threonylcarbamoyladenylate synthase"/>
    <property type="evidence" value="ECO:0007669"/>
    <property type="project" value="UniProtKB-EC"/>
</dbReference>
<feature type="binding site" evidence="14">
    <location>
        <position position="26"/>
    </location>
    <ligand>
        <name>L-threonine</name>
        <dbReference type="ChEBI" id="CHEBI:57926"/>
    </ligand>
</feature>
<name>A0A7X0LKP5_9BACT</name>
<evidence type="ECO:0000256" key="9">
    <source>
        <dbReference type="ARBA" id="ARBA00022741"/>
    </source>
</evidence>
<reference evidence="16 17" key="1">
    <citation type="submission" date="2020-08" db="EMBL/GenBank/DDBJ databases">
        <title>Genomic Encyclopedia of Type Strains, Phase IV (KMG-IV): sequencing the most valuable type-strain genomes for metagenomic binning, comparative biology and taxonomic classification.</title>
        <authorList>
            <person name="Goeker M."/>
        </authorList>
    </citation>
    <scope>NUCLEOTIDE SEQUENCE [LARGE SCALE GENOMIC DNA]</scope>
    <source>
        <strain evidence="16 17">DSM 103725</strain>
    </source>
</reference>
<dbReference type="GO" id="GO:0006450">
    <property type="term" value="P:regulation of translational fidelity"/>
    <property type="evidence" value="ECO:0007669"/>
    <property type="project" value="TreeGrafter"/>
</dbReference>
<dbReference type="GO" id="GO:0000049">
    <property type="term" value="F:tRNA binding"/>
    <property type="evidence" value="ECO:0007669"/>
    <property type="project" value="TreeGrafter"/>
</dbReference>
<feature type="binding site" evidence="14">
    <location>
        <position position="228"/>
    </location>
    <ligand>
        <name>ATP</name>
        <dbReference type="ChEBI" id="CHEBI:30616"/>
    </ligand>
</feature>
<dbReference type="Gene3D" id="3.40.50.11030">
    <property type="entry name" value="Threonylcarbamoyl-AMP synthase, C-terminal domain"/>
    <property type="match status" value="1"/>
</dbReference>
<evidence type="ECO:0000256" key="14">
    <source>
        <dbReference type="PIRSR" id="PIRSR004930-1"/>
    </source>
</evidence>
<protein>
    <recommendedName>
        <fullName evidence="4 13">Threonylcarbamoyl-AMP synthase</fullName>
        <shortName evidence="13">TC-AMP synthase</shortName>
        <ecNumber evidence="3 13">2.7.7.87</ecNumber>
    </recommendedName>
    <alternativeName>
        <fullName evidence="11 13">L-threonylcarbamoyladenylate synthase</fullName>
    </alternativeName>
</protein>
<dbReference type="InterPro" id="IPR005145">
    <property type="entry name" value="Sua5_C"/>
</dbReference>
<evidence type="ECO:0000256" key="2">
    <source>
        <dbReference type="ARBA" id="ARBA00007663"/>
    </source>
</evidence>
<dbReference type="SUPFAM" id="SSF55821">
    <property type="entry name" value="YrdC/RibB"/>
    <property type="match status" value="1"/>
</dbReference>
<evidence type="ECO:0000259" key="15">
    <source>
        <dbReference type="PROSITE" id="PS51163"/>
    </source>
</evidence>
<keyword evidence="10 13" id="KW-0067">ATP-binding</keyword>
<evidence type="ECO:0000256" key="12">
    <source>
        <dbReference type="ARBA" id="ARBA00048366"/>
    </source>
</evidence>
<evidence type="ECO:0000313" key="17">
    <source>
        <dbReference type="Proteomes" id="UP000541810"/>
    </source>
</evidence>
<dbReference type="Gene3D" id="3.90.870.10">
    <property type="entry name" value="DHBP synthase"/>
    <property type="match status" value="1"/>
</dbReference>
<comment type="caution">
    <text evidence="16">The sequence shown here is derived from an EMBL/GenBank/DDBJ whole genome shotgun (WGS) entry which is preliminary data.</text>
</comment>
<dbReference type="InterPro" id="IPR017945">
    <property type="entry name" value="DHBP_synth_RibB-like_a/b_dom"/>
</dbReference>
<evidence type="ECO:0000256" key="5">
    <source>
        <dbReference type="ARBA" id="ARBA00022490"/>
    </source>
</evidence>
<evidence type="ECO:0000256" key="8">
    <source>
        <dbReference type="ARBA" id="ARBA00022695"/>
    </source>
</evidence>
<evidence type="ECO:0000256" key="7">
    <source>
        <dbReference type="ARBA" id="ARBA00022694"/>
    </source>
</evidence>
<comment type="similarity">
    <text evidence="2 13">Belongs to the SUA5 family.</text>
</comment>
<comment type="function">
    <text evidence="13">Required for the formation of a threonylcarbamoyl group on adenosine at position 37 (t(6)A37) in tRNAs that read codons beginning with adenine.</text>
</comment>
<dbReference type="AlphaFoldDB" id="A0A7X0LKP5"/>
<feature type="binding site" evidence="14">
    <location>
        <position position="192"/>
    </location>
    <ligand>
        <name>ATP</name>
        <dbReference type="ChEBI" id="CHEBI:30616"/>
    </ligand>
</feature>
<feature type="binding site" evidence="14">
    <location>
        <position position="140"/>
    </location>
    <ligand>
        <name>ATP</name>
        <dbReference type="ChEBI" id="CHEBI:30616"/>
    </ligand>
</feature>
<dbReference type="Pfam" id="PF03481">
    <property type="entry name" value="Sua5_C"/>
    <property type="match status" value="1"/>
</dbReference>
<evidence type="ECO:0000256" key="10">
    <source>
        <dbReference type="ARBA" id="ARBA00022840"/>
    </source>
</evidence>
<gene>
    <name evidence="16" type="ORF">HNQ40_001662</name>
</gene>
<evidence type="ECO:0000256" key="3">
    <source>
        <dbReference type="ARBA" id="ARBA00012584"/>
    </source>
</evidence>
<dbReference type="PROSITE" id="PS51163">
    <property type="entry name" value="YRDC"/>
    <property type="match status" value="1"/>
</dbReference>
<keyword evidence="7 13" id="KW-0819">tRNA processing</keyword>
<dbReference type="GO" id="GO:0003725">
    <property type="term" value="F:double-stranded RNA binding"/>
    <property type="evidence" value="ECO:0007669"/>
    <property type="project" value="UniProtKB-UniRule"/>
</dbReference>
<keyword evidence="17" id="KW-1185">Reference proteome</keyword>
<feature type="binding site" evidence="14">
    <location>
        <position position="58"/>
    </location>
    <ligand>
        <name>L-threonine</name>
        <dbReference type="ChEBI" id="CHEBI:57926"/>
    </ligand>
</feature>
<organism evidence="16 17">
    <name type="scientific">Algisphaera agarilytica</name>
    <dbReference type="NCBI Taxonomy" id="1385975"/>
    <lineage>
        <taxon>Bacteria</taxon>
        <taxon>Pseudomonadati</taxon>
        <taxon>Planctomycetota</taxon>
        <taxon>Phycisphaerae</taxon>
        <taxon>Phycisphaerales</taxon>
        <taxon>Phycisphaeraceae</taxon>
        <taxon>Algisphaera</taxon>
    </lineage>
</organism>
<dbReference type="Pfam" id="PF01300">
    <property type="entry name" value="Sua5_yciO_yrdC"/>
    <property type="match status" value="1"/>
</dbReference>
<evidence type="ECO:0000256" key="13">
    <source>
        <dbReference type="PIRNR" id="PIRNR004930"/>
    </source>
</evidence>
<keyword evidence="6 13" id="KW-0808">Transferase</keyword>
<feature type="domain" description="YrdC-like" evidence="15">
    <location>
        <begin position="4"/>
        <end position="196"/>
    </location>
</feature>
<dbReference type="PANTHER" id="PTHR17490:SF16">
    <property type="entry name" value="THREONYLCARBAMOYL-AMP SYNTHASE"/>
    <property type="match status" value="1"/>
</dbReference>
<dbReference type="EMBL" id="JACHGY010000001">
    <property type="protein sequence ID" value="MBB6429856.1"/>
    <property type="molecule type" value="Genomic_DNA"/>
</dbReference>
<feature type="binding site" evidence="14">
    <location>
        <position position="174"/>
    </location>
    <ligand>
        <name>L-threonine</name>
        <dbReference type="ChEBI" id="CHEBI:57926"/>
    </ligand>
</feature>
<dbReference type="FunFam" id="3.90.870.10:FF:000009">
    <property type="entry name" value="Threonylcarbamoyl-AMP synthase, putative"/>
    <property type="match status" value="1"/>
</dbReference>
<evidence type="ECO:0000256" key="11">
    <source>
        <dbReference type="ARBA" id="ARBA00029774"/>
    </source>
</evidence>